<dbReference type="CDD" id="cd01129">
    <property type="entry name" value="PulE-GspE-like"/>
    <property type="match status" value="1"/>
</dbReference>
<sequence length="437" mass="48627">MSNPHNGNEAAGASASDSVIGQELRSVHRKTESLPPEARQRVLQEELYSLISVVGAAPLVELLLERAFELGATDIHFDPQRDGLHIRMRLDGVLHNILRLDQQYVQPVISRVKLLANMDITDRRTAQDGRISSQVLRHRRDVRVGSGPTIHGERVVMRLMPDDSQYVNLAQLGMNRTQIEQVDRGIRCPYGVILSVGPVGSGKSTTTYTCLSALNDPQRSLVTIEDPVERRIDGVNQVQIDTRYEFGFVEALRGILRQDPDVIMIGEIRDAETAHIAIRAGLTGTRVLSTLHAGDTGSTIDMFREFQVPRMFLADAIKCVIAQRLLRKVCTKDREYFAPDVATSEFLKLSPEQAREVRLARGIPSDANFHTGYFGRTGIFEVMSVDGEVRDMLLGGKPGRTISDFCHTNGMISLEESAREKVLDGVTSVEEVIRMMI</sequence>
<keyword evidence="6" id="KW-1185">Reference proteome</keyword>
<dbReference type="InterPro" id="IPR027417">
    <property type="entry name" value="P-loop_NTPase"/>
</dbReference>
<evidence type="ECO:0000313" key="6">
    <source>
        <dbReference type="Proteomes" id="UP000199518"/>
    </source>
</evidence>
<dbReference type="PANTHER" id="PTHR30258:SF2">
    <property type="entry name" value="COMG OPERON PROTEIN 1"/>
    <property type="match status" value="1"/>
</dbReference>
<evidence type="ECO:0000256" key="1">
    <source>
        <dbReference type="ARBA" id="ARBA00006611"/>
    </source>
</evidence>
<dbReference type="SUPFAM" id="SSF52540">
    <property type="entry name" value="P-loop containing nucleoside triphosphate hydrolases"/>
    <property type="match status" value="1"/>
</dbReference>
<dbReference type="Proteomes" id="UP000199518">
    <property type="component" value="Unassembled WGS sequence"/>
</dbReference>
<dbReference type="PROSITE" id="PS00662">
    <property type="entry name" value="T2SP_E"/>
    <property type="match status" value="1"/>
</dbReference>
<dbReference type="RefSeq" id="WP_092057099.1">
    <property type="nucleotide sequence ID" value="NZ_FOQD01000028.1"/>
</dbReference>
<dbReference type="GO" id="GO:0016887">
    <property type="term" value="F:ATP hydrolysis activity"/>
    <property type="evidence" value="ECO:0007669"/>
    <property type="project" value="TreeGrafter"/>
</dbReference>
<dbReference type="STRING" id="1576369.SAMN05421753_12820"/>
<dbReference type="PANTHER" id="PTHR30258">
    <property type="entry name" value="TYPE II SECRETION SYSTEM PROTEIN GSPE-RELATED"/>
    <property type="match status" value="1"/>
</dbReference>
<dbReference type="AlphaFoldDB" id="A0A1I3T9I8"/>
<dbReference type="GO" id="GO:0005886">
    <property type="term" value="C:plasma membrane"/>
    <property type="evidence" value="ECO:0007669"/>
    <property type="project" value="TreeGrafter"/>
</dbReference>
<dbReference type="Pfam" id="PF00437">
    <property type="entry name" value="T2SSE"/>
    <property type="match status" value="1"/>
</dbReference>
<evidence type="ECO:0000256" key="2">
    <source>
        <dbReference type="ARBA" id="ARBA00022741"/>
    </source>
</evidence>
<evidence type="ECO:0000259" key="4">
    <source>
        <dbReference type="PROSITE" id="PS00662"/>
    </source>
</evidence>
<proteinExistence type="inferred from homology"/>
<comment type="similarity">
    <text evidence="1">Belongs to the GSP E family.</text>
</comment>
<dbReference type="OrthoDB" id="244550at2"/>
<dbReference type="GO" id="GO:0005524">
    <property type="term" value="F:ATP binding"/>
    <property type="evidence" value="ECO:0007669"/>
    <property type="project" value="UniProtKB-KW"/>
</dbReference>
<keyword evidence="3" id="KW-0067">ATP-binding</keyword>
<dbReference type="Gene3D" id="3.40.50.300">
    <property type="entry name" value="P-loop containing nucleotide triphosphate hydrolases"/>
    <property type="match status" value="1"/>
</dbReference>
<keyword evidence="2" id="KW-0547">Nucleotide-binding</keyword>
<protein>
    <submittedName>
        <fullName evidence="5">General secretion pathway protein E/type IV pilus assembly protein PilB</fullName>
    </submittedName>
</protein>
<dbReference type="Gene3D" id="3.30.450.90">
    <property type="match status" value="1"/>
</dbReference>
<accession>A0A1I3T9I8</accession>
<dbReference type="EMBL" id="FOQD01000028">
    <property type="protein sequence ID" value="SFJ66999.1"/>
    <property type="molecule type" value="Genomic_DNA"/>
</dbReference>
<name>A0A1I3T9I8_9PLAN</name>
<feature type="domain" description="Bacterial type II secretion system protein E" evidence="4">
    <location>
        <begin position="256"/>
        <end position="270"/>
    </location>
</feature>
<evidence type="ECO:0000313" key="5">
    <source>
        <dbReference type="EMBL" id="SFJ66999.1"/>
    </source>
</evidence>
<organism evidence="5 6">
    <name type="scientific">Planctomicrobium piriforme</name>
    <dbReference type="NCBI Taxonomy" id="1576369"/>
    <lineage>
        <taxon>Bacteria</taxon>
        <taxon>Pseudomonadati</taxon>
        <taxon>Planctomycetota</taxon>
        <taxon>Planctomycetia</taxon>
        <taxon>Planctomycetales</taxon>
        <taxon>Planctomycetaceae</taxon>
        <taxon>Planctomicrobium</taxon>
    </lineage>
</organism>
<gene>
    <name evidence="5" type="ORF">SAMN05421753_12820</name>
</gene>
<evidence type="ECO:0000256" key="3">
    <source>
        <dbReference type="ARBA" id="ARBA00022840"/>
    </source>
</evidence>
<reference evidence="6" key="1">
    <citation type="submission" date="2016-10" db="EMBL/GenBank/DDBJ databases">
        <authorList>
            <person name="Varghese N."/>
            <person name="Submissions S."/>
        </authorList>
    </citation>
    <scope>NUCLEOTIDE SEQUENCE [LARGE SCALE GENOMIC DNA]</scope>
    <source>
        <strain evidence="6">DSM 26348</strain>
    </source>
</reference>
<dbReference type="InterPro" id="IPR001482">
    <property type="entry name" value="T2SS/T4SS_dom"/>
</dbReference>